<keyword evidence="1" id="KW-0812">Transmembrane</keyword>
<feature type="transmembrane region" description="Helical" evidence="1">
    <location>
        <begin position="6"/>
        <end position="27"/>
    </location>
</feature>
<sequence>MEGSKGYVWAISAGLNAALSAIAAKLFSYTMSWGGLPTARMGGKEVLGVSPNSVVISHGDLCSAMFVIGGRLHFGRKGLGRGNGRATTTSFIGPPCMQVGEVQAHLFFTVLMFQNVGKEYFTTLKSE</sequence>
<dbReference type="Proteomes" id="UP000321393">
    <property type="component" value="Unassembled WGS sequence"/>
</dbReference>
<keyword evidence="1" id="KW-0472">Membrane</keyword>
<keyword evidence="1" id="KW-1133">Transmembrane helix</keyword>
<accession>A0A5A7VC24</accession>
<reference evidence="2 3" key="1">
    <citation type="submission" date="2019-08" db="EMBL/GenBank/DDBJ databases">
        <title>Draft genome sequences of two oriental melons (Cucumis melo L. var makuwa).</title>
        <authorList>
            <person name="Kwon S.-Y."/>
        </authorList>
    </citation>
    <scope>NUCLEOTIDE SEQUENCE [LARGE SCALE GENOMIC DNA]</scope>
    <source>
        <strain evidence="3">cv. SW 3</strain>
        <tissue evidence="2">Leaf</tissue>
    </source>
</reference>
<evidence type="ECO:0000256" key="1">
    <source>
        <dbReference type="SAM" id="Phobius"/>
    </source>
</evidence>
<proteinExistence type="predicted"/>
<name>A0A5A7VC24_CUCMM</name>
<evidence type="ECO:0000313" key="2">
    <source>
        <dbReference type="EMBL" id="KAA0065178.1"/>
    </source>
</evidence>
<gene>
    <name evidence="2" type="ORF">E6C27_scaffold82G005150</name>
</gene>
<comment type="caution">
    <text evidence="2">The sequence shown here is derived from an EMBL/GenBank/DDBJ whole genome shotgun (WGS) entry which is preliminary data.</text>
</comment>
<dbReference type="AlphaFoldDB" id="A0A5A7VC24"/>
<dbReference type="EMBL" id="SSTE01001846">
    <property type="protein sequence ID" value="KAA0065178.1"/>
    <property type="molecule type" value="Genomic_DNA"/>
</dbReference>
<protein>
    <submittedName>
        <fullName evidence="2">Multidrug resistance protein EbrB</fullName>
    </submittedName>
</protein>
<evidence type="ECO:0000313" key="3">
    <source>
        <dbReference type="Proteomes" id="UP000321393"/>
    </source>
</evidence>
<organism evidence="2 3">
    <name type="scientific">Cucumis melo var. makuwa</name>
    <name type="common">Oriental melon</name>
    <dbReference type="NCBI Taxonomy" id="1194695"/>
    <lineage>
        <taxon>Eukaryota</taxon>
        <taxon>Viridiplantae</taxon>
        <taxon>Streptophyta</taxon>
        <taxon>Embryophyta</taxon>
        <taxon>Tracheophyta</taxon>
        <taxon>Spermatophyta</taxon>
        <taxon>Magnoliopsida</taxon>
        <taxon>eudicotyledons</taxon>
        <taxon>Gunneridae</taxon>
        <taxon>Pentapetalae</taxon>
        <taxon>rosids</taxon>
        <taxon>fabids</taxon>
        <taxon>Cucurbitales</taxon>
        <taxon>Cucurbitaceae</taxon>
        <taxon>Benincaseae</taxon>
        <taxon>Cucumis</taxon>
    </lineage>
</organism>